<dbReference type="InterPro" id="IPR011990">
    <property type="entry name" value="TPR-like_helical_dom_sf"/>
</dbReference>
<dbReference type="Pfam" id="PF13374">
    <property type="entry name" value="TPR_10"/>
    <property type="match status" value="1"/>
</dbReference>
<dbReference type="PANTHER" id="PTHR46082:SF6">
    <property type="entry name" value="AAA+ ATPASE DOMAIN-CONTAINING PROTEIN-RELATED"/>
    <property type="match status" value="1"/>
</dbReference>
<dbReference type="PANTHER" id="PTHR46082">
    <property type="entry name" value="ATP/GTP-BINDING PROTEIN-RELATED"/>
    <property type="match status" value="1"/>
</dbReference>
<dbReference type="AlphaFoldDB" id="A0AAN7UMT6"/>
<keyword evidence="2" id="KW-1185">Reference proteome</keyword>
<dbReference type="Gene3D" id="3.40.50.300">
    <property type="entry name" value="P-loop containing nucleotide triphosphate hydrolases"/>
    <property type="match status" value="1"/>
</dbReference>
<dbReference type="SUPFAM" id="SSF48452">
    <property type="entry name" value="TPR-like"/>
    <property type="match status" value="3"/>
</dbReference>
<dbReference type="EMBL" id="JAWHQM010000057">
    <property type="protein sequence ID" value="KAK5635715.1"/>
    <property type="molecule type" value="Genomic_DNA"/>
</dbReference>
<organism evidence="1 2">
    <name type="scientific">Xylaria bambusicola</name>
    <dbReference type="NCBI Taxonomy" id="326684"/>
    <lineage>
        <taxon>Eukaryota</taxon>
        <taxon>Fungi</taxon>
        <taxon>Dikarya</taxon>
        <taxon>Ascomycota</taxon>
        <taxon>Pezizomycotina</taxon>
        <taxon>Sordariomycetes</taxon>
        <taxon>Xylariomycetidae</taxon>
        <taxon>Xylariales</taxon>
        <taxon>Xylariaceae</taxon>
        <taxon>Xylaria</taxon>
    </lineage>
</organism>
<sequence length="1108" mass="125088">MLMADIFSLVSATAGLLDITVRLVKYARELKRNGATIQKDLDSLIEEAGILEQVCNAVNHTYRRSVSRLQKEEQEENSYGQSIDATQDLWQDLARMVSHCRLIVQRIYDILGDIGQPPPKSLPKRVDNLVRVHRKRSKEEDLRQCRSELSLYQGSMQLVLAIINREEEQDSQDSTAKSFEHLIAQLGVLQSHISSFDKSPGSTGDAEYDKEALSALRELETTISNAVQLIAPPPVNKYFKTPQAVSSIFTGRESLLRELRHCFIQPLGPLHNQSQRRFVVHGLSGSGKTQFCCKFAEENRERFWGVFSIDGSSTKSIKKSLGDIAKLAGRDPSANAALDWLSTVTEPWLLLFDNANDSYVQLENFFPKGMGGHILITTTNRALRVLGNVKPGYYDFSGLRFDEASSLLLKASSLPTPWESSWESLAKNITEKLGHLALAIIHAGAAIRDRLCSLQDYLGWYKRYWESLRDEGKVQHATNQEAAIWTTYEILYQRLEQKQNRIEAADAIELLHIFGFLYRDDLSPVILTKALRNIQLEAEHKKTVALEEARNHFQRQPSLGEKLRSTLISLLMFKVGANTLPPLPSILRDGQQIYGLAAAEDRIRGALSELEKLSLIYYNEHSQTYTMHPVVHEWARKSPRMKLRHQALWADVAGHVISASILLPPLGTGPDDELHHARLLHHIDHIQACRAEVSTKMDLESKKYWRRRFMKTSPINAHRVLMSAKFGRVYAQCGDFQKAEALFAEVVASLSSTLGLESPRTRAAQTALAAVYWEQGRLNEALDLQQSIATICEKHLGREHPDTLRALHKLGTTLWQQGKFRAAKELQVEVVSGLTKALGAKHVDTLEAMNNLGRTVMKFGRQEDILEAFELFSDALKGMREILGDEHLLPTYAKENLARVSILIDDQALWSHALQLMEEVVATRKARMGKEAPWTLMALGNMAIVLGALGQAEKAERLVSDVLAIVERNSTISASHIGVLFGKQILATMLIQQRRYNEAEKILTKLIDDQRHMSSRSHDFHPDRIVSMIELARCYERQGKLLKSIDICNETIRGLENTAKDGHPFIGILKEARNMMERLMKDASADGTQLEATADIRFPEWLFKVYDR</sequence>
<dbReference type="Pfam" id="PF13424">
    <property type="entry name" value="TPR_12"/>
    <property type="match status" value="1"/>
</dbReference>
<name>A0AAN7UMT6_9PEZI</name>
<gene>
    <name evidence="1" type="ORF">RRF57_011427</name>
</gene>
<evidence type="ECO:0000313" key="2">
    <source>
        <dbReference type="Proteomes" id="UP001305414"/>
    </source>
</evidence>
<proteinExistence type="predicted"/>
<dbReference type="Gene3D" id="1.25.40.10">
    <property type="entry name" value="Tetratricopeptide repeat domain"/>
    <property type="match status" value="2"/>
</dbReference>
<dbReference type="InterPro" id="IPR053137">
    <property type="entry name" value="NLR-like"/>
</dbReference>
<dbReference type="Proteomes" id="UP001305414">
    <property type="component" value="Unassembled WGS sequence"/>
</dbReference>
<evidence type="ECO:0000313" key="1">
    <source>
        <dbReference type="EMBL" id="KAK5635715.1"/>
    </source>
</evidence>
<evidence type="ECO:0008006" key="3">
    <source>
        <dbReference type="Google" id="ProtNLM"/>
    </source>
</evidence>
<dbReference type="InterPro" id="IPR027417">
    <property type="entry name" value="P-loop_NTPase"/>
</dbReference>
<comment type="caution">
    <text evidence="1">The sequence shown here is derived from an EMBL/GenBank/DDBJ whole genome shotgun (WGS) entry which is preliminary data.</text>
</comment>
<dbReference type="SUPFAM" id="SSF52540">
    <property type="entry name" value="P-loop containing nucleoside triphosphate hydrolases"/>
    <property type="match status" value="1"/>
</dbReference>
<protein>
    <recommendedName>
        <fullName evidence="3">Fungal N-terminal domain-containing protein</fullName>
    </recommendedName>
</protein>
<accession>A0AAN7UMT6</accession>
<reference evidence="1 2" key="1">
    <citation type="submission" date="2023-10" db="EMBL/GenBank/DDBJ databases">
        <title>Draft genome sequence of Xylaria bambusicola isolate GMP-LS, the root and basal stem rot pathogen of sugarcane in Indonesia.</title>
        <authorList>
            <person name="Selvaraj P."/>
            <person name="Muralishankar V."/>
            <person name="Muruganantham S."/>
            <person name="Sp S."/>
            <person name="Haryani S."/>
            <person name="Lau K.J.X."/>
            <person name="Naqvi N.I."/>
        </authorList>
    </citation>
    <scope>NUCLEOTIDE SEQUENCE [LARGE SCALE GENOMIC DNA]</scope>
    <source>
        <strain evidence="1">GMP-LS</strain>
    </source>
</reference>